<organism evidence="2 3">
    <name type="scientific">Dactylosporangium cerinum</name>
    <dbReference type="NCBI Taxonomy" id="1434730"/>
    <lineage>
        <taxon>Bacteria</taxon>
        <taxon>Bacillati</taxon>
        <taxon>Actinomycetota</taxon>
        <taxon>Actinomycetes</taxon>
        <taxon>Micromonosporales</taxon>
        <taxon>Micromonosporaceae</taxon>
        <taxon>Dactylosporangium</taxon>
    </lineage>
</organism>
<evidence type="ECO:0000313" key="3">
    <source>
        <dbReference type="Proteomes" id="UP001595912"/>
    </source>
</evidence>
<reference evidence="3" key="1">
    <citation type="journal article" date="2019" name="Int. J. Syst. Evol. Microbiol.">
        <title>The Global Catalogue of Microorganisms (GCM) 10K type strain sequencing project: providing services to taxonomists for standard genome sequencing and annotation.</title>
        <authorList>
            <consortium name="The Broad Institute Genomics Platform"/>
            <consortium name="The Broad Institute Genome Sequencing Center for Infectious Disease"/>
            <person name="Wu L."/>
            <person name="Ma J."/>
        </authorList>
    </citation>
    <scope>NUCLEOTIDE SEQUENCE [LARGE SCALE GENOMIC DNA]</scope>
    <source>
        <strain evidence="3">CGMCC 4.7152</strain>
    </source>
</reference>
<protein>
    <submittedName>
        <fullName evidence="2">DUF4145 domain-containing protein</fullName>
    </submittedName>
</protein>
<comment type="caution">
    <text evidence="2">The sequence shown here is derived from an EMBL/GenBank/DDBJ whole genome shotgun (WGS) entry which is preliminary data.</text>
</comment>
<name>A0ABV9WBI5_9ACTN</name>
<evidence type="ECO:0000313" key="2">
    <source>
        <dbReference type="EMBL" id="MFC5005587.1"/>
    </source>
</evidence>
<gene>
    <name evidence="2" type="ORF">ACFPIJ_48160</name>
</gene>
<evidence type="ECO:0000259" key="1">
    <source>
        <dbReference type="Pfam" id="PF13643"/>
    </source>
</evidence>
<sequence length="267" mass="29164">MDHPLLPLTDWFFDLPYIVCPSCSRGHLEKTGEFVTQRSAVSRQSEAECPEGFEPEWITGVFTGVLTCSLSGCLEGVAVAGGFEVVDKPTPLNEWNYQERYAERYRLRFAYPAPSIVACPPLTPKTVQDAACAAAVVMWTDSAGAAGRLRVAVEELMTVQAIDKYRPVNTQGGGQPPKPRTAHERITEFAQTKPDAAEMLLAVKWIGNSGSHESGLSPQDVLEGAQMLSHALRLLYDPSEADLKRRAALVNEHRGPAPRDIATSAKE</sequence>
<accession>A0ABV9WBI5</accession>
<dbReference type="RefSeq" id="WP_360559806.1">
    <property type="nucleotide sequence ID" value="NZ_JBHSIU010000083.1"/>
</dbReference>
<dbReference type="Pfam" id="PF13643">
    <property type="entry name" value="DUF4145"/>
    <property type="match status" value="1"/>
</dbReference>
<dbReference type="EMBL" id="JBHSIU010000083">
    <property type="protein sequence ID" value="MFC5005587.1"/>
    <property type="molecule type" value="Genomic_DNA"/>
</dbReference>
<proteinExistence type="predicted"/>
<dbReference type="Proteomes" id="UP001595912">
    <property type="component" value="Unassembled WGS sequence"/>
</dbReference>
<feature type="domain" description="DUF4145" evidence="1">
    <location>
        <begin position="134"/>
        <end position="227"/>
    </location>
</feature>
<keyword evidence="3" id="KW-1185">Reference proteome</keyword>
<dbReference type="InterPro" id="IPR025285">
    <property type="entry name" value="DUF4145"/>
</dbReference>